<keyword evidence="3" id="KW-1185">Reference proteome</keyword>
<dbReference type="GO" id="GO:0004540">
    <property type="term" value="F:RNA nuclease activity"/>
    <property type="evidence" value="ECO:0007669"/>
    <property type="project" value="InterPro"/>
</dbReference>
<gene>
    <name evidence="2" type="ORF">BJY28_000605</name>
</gene>
<accession>A0A852WZ64</accession>
<sequence length="192" mass="21457">MGVFFDYQNVHGWARRCFLDNAADPADGHIHPLAAAQLLVRRRKFAGALERACVYRGRPNPSKQEGAARANDRQASEWGRSPLIQLTRRNLAYPRGWPGIPPAEKGIDVAIAVDMLRMAIADEIDVAILFSSDNDLLPALEAVRDHTDCHVEVAAWTGSNRLRFDGTQTPYCHYLGQSDFESVRDHTDYAAR</sequence>
<dbReference type="InterPro" id="IPR021139">
    <property type="entry name" value="NYN"/>
</dbReference>
<reference evidence="2 3" key="1">
    <citation type="submission" date="2020-07" db="EMBL/GenBank/DDBJ databases">
        <title>Sequencing the genomes of 1000 actinobacteria strains.</title>
        <authorList>
            <person name="Klenk H.-P."/>
        </authorList>
    </citation>
    <scope>NUCLEOTIDE SEQUENCE [LARGE SCALE GENOMIC DNA]</scope>
    <source>
        <strain evidence="2 3">DSM 24723</strain>
    </source>
</reference>
<dbReference type="Gene3D" id="3.40.50.1010">
    <property type="entry name" value="5'-nuclease"/>
    <property type="match status" value="1"/>
</dbReference>
<dbReference type="RefSeq" id="WP_218875139.1">
    <property type="nucleotide sequence ID" value="NZ_JACBZX010000001.1"/>
</dbReference>
<proteinExistence type="predicted"/>
<dbReference type="AlphaFoldDB" id="A0A852WZ64"/>
<protein>
    <submittedName>
        <fullName evidence="2">Uncharacterized LabA/DUF88 family protein</fullName>
    </submittedName>
</protein>
<feature type="domain" description="NYN" evidence="1">
    <location>
        <begin position="2"/>
        <end position="156"/>
    </location>
</feature>
<dbReference type="EMBL" id="JACBZX010000001">
    <property type="protein sequence ID" value="NYG36136.1"/>
    <property type="molecule type" value="Genomic_DNA"/>
</dbReference>
<comment type="caution">
    <text evidence="2">The sequence shown here is derived from an EMBL/GenBank/DDBJ whole genome shotgun (WGS) entry which is preliminary data.</text>
</comment>
<dbReference type="Pfam" id="PF01936">
    <property type="entry name" value="NYN"/>
    <property type="match status" value="1"/>
</dbReference>
<dbReference type="CDD" id="cd18722">
    <property type="entry name" value="PIN_NicB-like"/>
    <property type="match status" value="1"/>
</dbReference>
<evidence type="ECO:0000313" key="2">
    <source>
        <dbReference type="EMBL" id="NYG36136.1"/>
    </source>
</evidence>
<organism evidence="2 3">
    <name type="scientific">Janibacter alkaliphilus</name>
    <dbReference type="NCBI Taxonomy" id="1069963"/>
    <lineage>
        <taxon>Bacteria</taxon>
        <taxon>Bacillati</taxon>
        <taxon>Actinomycetota</taxon>
        <taxon>Actinomycetes</taxon>
        <taxon>Micrococcales</taxon>
        <taxon>Intrasporangiaceae</taxon>
        <taxon>Janibacter</taxon>
    </lineage>
</organism>
<dbReference type="Proteomes" id="UP000592181">
    <property type="component" value="Unassembled WGS sequence"/>
</dbReference>
<evidence type="ECO:0000313" key="3">
    <source>
        <dbReference type="Proteomes" id="UP000592181"/>
    </source>
</evidence>
<evidence type="ECO:0000259" key="1">
    <source>
        <dbReference type="Pfam" id="PF01936"/>
    </source>
</evidence>
<name>A0A852WZ64_9MICO</name>